<organism evidence="2 3">
    <name type="scientific">Pleurodeles waltl</name>
    <name type="common">Iberian ribbed newt</name>
    <dbReference type="NCBI Taxonomy" id="8319"/>
    <lineage>
        <taxon>Eukaryota</taxon>
        <taxon>Metazoa</taxon>
        <taxon>Chordata</taxon>
        <taxon>Craniata</taxon>
        <taxon>Vertebrata</taxon>
        <taxon>Euteleostomi</taxon>
        <taxon>Amphibia</taxon>
        <taxon>Batrachia</taxon>
        <taxon>Caudata</taxon>
        <taxon>Salamandroidea</taxon>
        <taxon>Salamandridae</taxon>
        <taxon>Pleurodelinae</taxon>
        <taxon>Pleurodeles</taxon>
    </lineage>
</organism>
<accession>A0AAV7RUL5</accession>
<name>A0AAV7RUL5_PLEWA</name>
<evidence type="ECO:0000256" key="1">
    <source>
        <dbReference type="SAM" id="MobiDB-lite"/>
    </source>
</evidence>
<protein>
    <submittedName>
        <fullName evidence="2">Uncharacterized protein</fullName>
    </submittedName>
</protein>
<evidence type="ECO:0000313" key="2">
    <source>
        <dbReference type="EMBL" id="KAJ1155497.1"/>
    </source>
</evidence>
<dbReference type="EMBL" id="JANPWB010000009">
    <property type="protein sequence ID" value="KAJ1155497.1"/>
    <property type="molecule type" value="Genomic_DNA"/>
</dbReference>
<comment type="caution">
    <text evidence="2">The sequence shown here is derived from an EMBL/GenBank/DDBJ whole genome shotgun (WGS) entry which is preliminary data.</text>
</comment>
<feature type="compositionally biased region" description="Basic and acidic residues" evidence="1">
    <location>
        <begin position="103"/>
        <end position="115"/>
    </location>
</feature>
<sequence>MRCPSGEAARADTAASNPERESVASNPLPLPGPTGQRQTVRAPGRLEEQRTPVGRERRPEGAGVTAEEDGRLFQRPETIQDSSDLGKRTESDQKGSTAPTAAREVHCEVSSHASREAWPNQVRQSYS</sequence>
<evidence type="ECO:0000313" key="3">
    <source>
        <dbReference type="Proteomes" id="UP001066276"/>
    </source>
</evidence>
<feature type="region of interest" description="Disordered" evidence="1">
    <location>
        <begin position="1"/>
        <end position="127"/>
    </location>
</feature>
<reference evidence="2" key="1">
    <citation type="journal article" date="2022" name="bioRxiv">
        <title>Sequencing and chromosome-scale assembly of the giantPleurodeles waltlgenome.</title>
        <authorList>
            <person name="Brown T."/>
            <person name="Elewa A."/>
            <person name="Iarovenko S."/>
            <person name="Subramanian E."/>
            <person name="Araus A.J."/>
            <person name="Petzold A."/>
            <person name="Susuki M."/>
            <person name="Suzuki K.-i.T."/>
            <person name="Hayashi T."/>
            <person name="Toyoda A."/>
            <person name="Oliveira C."/>
            <person name="Osipova E."/>
            <person name="Leigh N.D."/>
            <person name="Simon A."/>
            <person name="Yun M.H."/>
        </authorList>
    </citation>
    <scope>NUCLEOTIDE SEQUENCE</scope>
    <source>
        <strain evidence="2">20211129_DDA</strain>
        <tissue evidence="2">Liver</tissue>
    </source>
</reference>
<feature type="compositionally biased region" description="Basic and acidic residues" evidence="1">
    <location>
        <begin position="44"/>
        <end position="60"/>
    </location>
</feature>
<feature type="compositionally biased region" description="Basic and acidic residues" evidence="1">
    <location>
        <begin position="84"/>
        <end position="93"/>
    </location>
</feature>
<proteinExistence type="predicted"/>
<keyword evidence="3" id="KW-1185">Reference proteome</keyword>
<dbReference type="Proteomes" id="UP001066276">
    <property type="component" value="Chromosome 5"/>
</dbReference>
<dbReference type="AlphaFoldDB" id="A0AAV7RUL5"/>
<gene>
    <name evidence="2" type="ORF">NDU88_008227</name>
</gene>